<accession>A0ABW5UZ43</accession>
<evidence type="ECO:0000313" key="5">
    <source>
        <dbReference type="EMBL" id="MFD2757699.1"/>
    </source>
</evidence>
<dbReference type="Gene3D" id="3.40.50.720">
    <property type="entry name" value="NAD(P)-binding Rossmann-like Domain"/>
    <property type="match status" value="1"/>
</dbReference>
<dbReference type="NCBIfam" id="NF006073">
    <property type="entry name" value="PRK08219.1"/>
    <property type="match status" value="1"/>
</dbReference>
<name>A0ABW5UZ43_9MICO</name>
<gene>
    <name evidence="5" type="ORF">ACFSW7_04815</name>
</gene>
<dbReference type="PANTHER" id="PTHR43391:SF14">
    <property type="entry name" value="DEHYDROGENASE_REDUCTASE SDR FAMILY PROTEIN 7-LIKE"/>
    <property type="match status" value="1"/>
</dbReference>
<comment type="caution">
    <text evidence="5">The sequence shown here is derived from an EMBL/GenBank/DDBJ whole genome shotgun (WGS) entry which is preliminary data.</text>
</comment>
<dbReference type="InterPro" id="IPR036291">
    <property type="entry name" value="NAD(P)-bd_dom_sf"/>
</dbReference>
<dbReference type="PANTHER" id="PTHR43391">
    <property type="entry name" value="RETINOL DEHYDROGENASE-RELATED"/>
    <property type="match status" value="1"/>
</dbReference>
<dbReference type="SMART" id="SM00822">
    <property type="entry name" value="PKS_KR"/>
    <property type="match status" value="1"/>
</dbReference>
<reference evidence="6" key="1">
    <citation type="journal article" date="2019" name="Int. J. Syst. Evol. Microbiol.">
        <title>The Global Catalogue of Microorganisms (GCM) 10K type strain sequencing project: providing services to taxonomists for standard genome sequencing and annotation.</title>
        <authorList>
            <consortium name="The Broad Institute Genomics Platform"/>
            <consortium name="The Broad Institute Genome Sequencing Center for Infectious Disease"/>
            <person name="Wu L."/>
            <person name="Ma J."/>
        </authorList>
    </citation>
    <scope>NUCLEOTIDE SEQUENCE [LARGE SCALE GENOMIC DNA]</scope>
    <source>
        <strain evidence="6">TISTR 1514</strain>
    </source>
</reference>
<evidence type="ECO:0000256" key="3">
    <source>
        <dbReference type="ARBA" id="ARBA00023002"/>
    </source>
</evidence>
<proteinExistence type="inferred from homology"/>
<keyword evidence="3" id="KW-0560">Oxidoreductase</keyword>
<evidence type="ECO:0000256" key="1">
    <source>
        <dbReference type="ARBA" id="ARBA00006484"/>
    </source>
</evidence>
<dbReference type="CDD" id="cd05233">
    <property type="entry name" value="SDR_c"/>
    <property type="match status" value="1"/>
</dbReference>
<dbReference type="SUPFAM" id="SSF51735">
    <property type="entry name" value="NAD(P)-binding Rossmann-fold domains"/>
    <property type="match status" value="1"/>
</dbReference>
<dbReference type="RefSeq" id="WP_019618309.1">
    <property type="nucleotide sequence ID" value="NZ_JBHUNE010000003.1"/>
</dbReference>
<organism evidence="5 6">
    <name type="scientific">Gulosibacter faecalis</name>
    <dbReference type="NCBI Taxonomy" id="272240"/>
    <lineage>
        <taxon>Bacteria</taxon>
        <taxon>Bacillati</taxon>
        <taxon>Actinomycetota</taxon>
        <taxon>Actinomycetes</taxon>
        <taxon>Micrococcales</taxon>
        <taxon>Microbacteriaceae</taxon>
        <taxon>Gulosibacter</taxon>
    </lineage>
</organism>
<evidence type="ECO:0000256" key="2">
    <source>
        <dbReference type="ARBA" id="ARBA00022857"/>
    </source>
</evidence>
<keyword evidence="2" id="KW-0521">NADP</keyword>
<dbReference type="InterPro" id="IPR020904">
    <property type="entry name" value="Sc_DH/Rdtase_CS"/>
</dbReference>
<keyword evidence="6" id="KW-1185">Reference proteome</keyword>
<dbReference type="EMBL" id="JBHUNE010000003">
    <property type="protein sequence ID" value="MFD2757699.1"/>
    <property type="molecule type" value="Genomic_DNA"/>
</dbReference>
<dbReference type="InterPro" id="IPR002347">
    <property type="entry name" value="SDR_fam"/>
</dbReference>
<feature type="domain" description="Ketoreductase" evidence="4">
    <location>
        <begin position="6"/>
        <end position="182"/>
    </location>
</feature>
<protein>
    <submittedName>
        <fullName evidence="5">SDR family oxidoreductase</fullName>
    </submittedName>
</protein>
<dbReference type="PRINTS" id="PR00081">
    <property type="entry name" value="GDHRDH"/>
</dbReference>
<dbReference type="InterPro" id="IPR057326">
    <property type="entry name" value="KR_dom"/>
</dbReference>
<evidence type="ECO:0000259" key="4">
    <source>
        <dbReference type="SMART" id="SM00822"/>
    </source>
</evidence>
<evidence type="ECO:0000313" key="6">
    <source>
        <dbReference type="Proteomes" id="UP001597492"/>
    </source>
</evidence>
<comment type="similarity">
    <text evidence="1">Belongs to the short-chain dehydrogenases/reductases (SDR) family.</text>
</comment>
<dbReference type="PROSITE" id="PS00061">
    <property type="entry name" value="ADH_SHORT"/>
    <property type="match status" value="1"/>
</dbReference>
<sequence length="233" mass="24204">MPNNQPIALVTGATSGIGTAIVRELATTHRIVALGRDEARLAGVEAETRLAVDLRDSAAFAPGGAVAELVASLPRLDALVHSAAVGTPGAFDEADADEWHRQFDTNVIAPALLTRLALPLLRASQGTVVFLGSGVSVRPAQQMSVYTATKHALKGLADSLRLEESGAGVRVTTIMPGQVDTPMQVELQAGLGNPYAPERYLRPESVAGAVRYAVAAPADALVTDLSIRPRSAG</sequence>
<dbReference type="Proteomes" id="UP001597492">
    <property type="component" value="Unassembled WGS sequence"/>
</dbReference>
<dbReference type="Pfam" id="PF00106">
    <property type="entry name" value="adh_short"/>
    <property type="match status" value="1"/>
</dbReference>